<evidence type="ECO:0000256" key="6">
    <source>
        <dbReference type="ARBA" id="ARBA00023136"/>
    </source>
</evidence>
<feature type="transmembrane region" description="Helical" evidence="7">
    <location>
        <begin position="162"/>
        <end position="181"/>
    </location>
</feature>
<feature type="transmembrane region" description="Helical" evidence="7">
    <location>
        <begin position="132"/>
        <end position="150"/>
    </location>
</feature>
<dbReference type="InterPro" id="IPR040423">
    <property type="entry name" value="PEA_transferase"/>
</dbReference>
<dbReference type="STRING" id="1720063.SAMN05216217_108114"/>
<evidence type="ECO:0000256" key="7">
    <source>
        <dbReference type="SAM" id="Phobius"/>
    </source>
</evidence>
<keyword evidence="10" id="KW-1185">Reference proteome</keyword>
<dbReference type="GO" id="GO:0005886">
    <property type="term" value="C:plasma membrane"/>
    <property type="evidence" value="ECO:0007669"/>
    <property type="project" value="UniProtKB-SubCell"/>
</dbReference>
<dbReference type="InterPro" id="IPR017850">
    <property type="entry name" value="Alkaline_phosphatase_core_sf"/>
</dbReference>
<dbReference type="InterPro" id="IPR000917">
    <property type="entry name" value="Sulfatase_N"/>
</dbReference>
<evidence type="ECO:0000256" key="3">
    <source>
        <dbReference type="ARBA" id="ARBA00022679"/>
    </source>
</evidence>
<dbReference type="GO" id="GO:0016776">
    <property type="term" value="F:phosphotransferase activity, phosphate group as acceptor"/>
    <property type="evidence" value="ECO:0007669"/>
    <property type="project" value="TreeGrafter"/>
</dbReference>
<evidence type="ECO:0000313" key="9">
    <source>
        <dbReference type="EMBL" id="SFM58323.1"/>
    </source>
</evidence>
<dbReference type="Gene3D" id="3.40.720.10">
    <property type="entry name" value="Alkaline Phosphatase, subunit A"/>
    <property type="match status" value="1"/>
</dbReference>
<evidence type="ECO:0000256" key="2">
    <source>
        <dbReference type="ARBA" id="ARBA00022475"/>
    </source>
</evidence>
<comment type="subcellular location">
    <subcellularLocation>
        <location evidence="1">Cell membrane</location>
        <topology evidence="1">Multi-pass membrane protein</topology>
    </subcellularLocation>
</comment>
<name>A0A1I4S272_9GAMM</name>
<keyword evidence="6 7" id="KW-0472">Membrane</keyword>
<keyword evidence="3 9" id="KW-0808">Transferase</keyword>
<evidence type="ECO:0000256" key="4">
    <source>
        <dbReference type="ARBA" id="ARBA00022692"/>
    </source>
</evidence>
<feature type="transmembrane region" description="Helical" evidence="7">
    <location>
        <begin position="60"/>
        <end position="80"/>
    </location>
</feature>
<organism evidence="9 10">
    <name type="scientific">Halopseudomonas yangmingensis</name>
    <dbReference type="NCBI Taxonomy" id="1720063"/>
    <lineage>
        <taxon>Bacteria</taxon>
        <taxon>Pseudomonadati</taxon>
        <taxon>Pseudomonadota</taxon>
        <taxon>Gammaproteobacteria</taxon>
        <taxon>Pseudomonadales</taxon>
        <taxon>Pseudomonadaceae</taxon>
        <taxon>Halopseudomonas</taxon>
    </lineage>
</organism>
<evidence type="ECO:0000259" key="8">
    <source>
        <dbReference type="Pfam" id="PF00884"/>
    </source>
</evidence>
<dbReference type="PANTHER" id="PTHR30443">
    <property type="entry name" value="INNER MEMBRANE PROTEIN"/>
    <property type="match status" value="1"/>
</dbReference>
<reference evidence="10" key="1">
    <citation type="submission" date="2016-10" db="EMBL/GenBank/DDBJ databases">
        <authorList>
            <person name="Varghese N."/>
            <person name="Submissions S."/>
        </authorList>
    </citation>
    <scope>NUCLEOTIDE SEQUENCE [LARGE SCALE GENOMIC DNA]</scope>
    <source>
        <strain evidence="10">DSM 24213</strain>
    </source>
</reference>
<dbReference type="AlphaFoldDB" id="A0A1I4S272"/>
<feature type="domain" description="Sulfatase N-terminal" evidence="8">
    <location>
        <begin position="237"/>
        <end position="465"/>
    </location>
</feature>
<dbReference type="RefSeq" id="WP_093475867.1">
    <property type="nucleotide sequence ID" value="NZ_FOUI01000008.1"/>
</dbReference>
<dbReference type="Proteomes" id="UP000243629">
    <property type="component" value="Unassembled WGS sequence"/>
</dbReference>
<keyword evidence="5 7" id="KW-1133">Transmembrane helix</keyword>
<dbReference type="OrthoDB" id="9786870at2"/>
<feature type="transmembrane region" description="Helical" evidence="7">
    <location>
        <begin position="22"/>
        <end position="40"/>
    </location>
</feature>
<dbReference type="SUPFAM" id="SSF53649">
    <property type="entry name" value="Alkaline phosphatase-like"/>
    <property type="match status" value="1"/>
</dbReference>
<gene>
    <name evidence="9" type="ORF">SAMN05216217_108114</name>
</gene>
<evidence type="ECO:0000256" key="5">
    <source>
        <dbReference type="ARBA" id="ARBA00022989"/>
    </source>
</evidence>
<accession>A0A1I4S272</accession>
<dbReference type="PANTHER" id="PTHR30443:SF0">
    <property type="entry name" value="PHOSPHOETHANOLAMINE TRANSFERASE EPTA"/>
    <property type="match status" value="1"/>
</dbReference>
<keyword evidence="2" id="KW-1003">Cell membrane</keyword>
<evidence type="ECO:0000313" key="10">
    <source>
        <dbReference type="Proteomes" id="UP000243629"/>
    </source>
</evidence>
<dbReference type="InterPro" id="IPR058130">
    <property type="entry name" value="PEA_transf_C"/>
</dbReference>
<evidence type="ECO:0000256" key="1">
    <source>
        <dbReference type="ARBA" id="ARBA00004651"/>
    </source>
</evidence>
<dbReference type="Pfam" id="PF00884">
    <property type="entry name" value="Sulfatase"/>
    <property type="match status" value="1"/>
</dbReference>
<sequence>MPTEFLPIALRKPNSPGAQPSLPGWSIPLLASLSCLLLLADDFIQQLFTSANQAELELRYVLVLWLFSLGLWLAGSRWLVTGVLTLLASMQLIQLGSIAWAGMPLAPEDLYGLFGEFADVSATASSSFTDHWHVLPSVLLPYALLLLLYLQLMPRLSRRSRLFGWVLVLAILAAKPYRAAYRDMTHFMPGPTRSALHNSLNSFSWFAVNVLRGDHQRLPATPFKPYQLKASQPTARHVWIVVADSLRSDRLGVMGYQRDTTPFLNQLAANHGLLARPGIAAAVSTSVSLPVLFNLIREPGQQHLLREQPHNLFRLARQQGFRTFWLSSQESKLLTYLGSRHMDVSITREDHPLLFARRHDHALIDLLPRKQWGERNFVAINLRTAHSPYESNYLGHNEPVAMWPVNSDMPREERESNAYDNAIRYLDDVLEEIITRFEQLEGERYLLITGDHGQLLGENQVWGHNRLLPEVIDVPVLVVARDAPADALQALQQQRWVSHYEAGVWLASRLGVEVFNPNAEADLHFVKGKLLLGDNSFKMVRETPEGLKYYSSRLISDWLEDFSKIPDVKMRY</sequence>
<protein>
    <submittedName>
        <fullName evidence="9">Phosphoethanolamine transferase for glucans (OPG), alkaline phosphatase superfamily</fullName>
    </submittedName>
</protein>
<dbReference type="CDD" id="cd16017">
    <property type="entry name" value="LptA"/>
    <property type="match status" value="1"/>
</dbReference>
<dbReference type="EMBL" id="FOUI01000008">
    <property type="protein sequence ID" value="SFM58323.1"/>
    <property type="molecule type" value="Genomic_DNA"/>
</dbReference>
<dbReference type="GO" id="GO:0009244">
    <property type="term" value="P:lipopolysaccharide core region biosynthetic process"/>
    <property type="evidence" value="ECO:0007669"/>
    <property type="project" value="TreeGrafter"/>
</dbReference>
<proteinExistence type="predicted"/>
<keyword evidence="4 7" id="KW-0812">Transmembrane</keyword>